<keyword evidence="2" id="KW-0862">Zinc</keyword>
<feature type="binding site" evidence="2">
    <location>
        <position position="176"/>
    </location>
    <ligand>
        <name>a divalent metal cation</name>
        <dbReference type="ChEBI" id="CHEBI:60240"/>
    </ligand>
</feature>
<name>A0A6N8IYX2_9BURK</name>
<dbReference type="RefSeq" id="WP_157399959.1">
    <property type="nucleotide sequence ID" value="NZ_WSEL01000009.1"/>
</dbReference>
<dbReference type="Pfam" id="PF08450">
    <property type="entry name" value="SGL"/>
    <property type="match status" value="1"/>
</dbReference>
<dbReference type="EMBL" id="WSEL01000009">
    <property type="protein sequence ID" value="MVQ31958.1"/>
    <property type="molecule type" value="Genomic_DNA"/>
</dbReference>
<evidence type="ECO:0000313" key="4">
    <source>
        <dbReference type="EMBL" id="MVQ31958.1"/>
    </source>
</evidence>
<dbReference type="GO" id="GO:0046872">
    <property type="term" value="F:metal ion binding"/>
    <property type="evidence" value="ECO:0007669"/>
    <property type="project" value="UniProtKB-KW"/>
</dbReference>
<evidence type="ECO:0000259" key="3">
    <source>
        <dbReference type="Pfam" id="PF08450"/>
    </source>
</evidence>
<feature type="active site" description="Proton donor/acceptor" evidence="1">
    <location>
        <position position="224"/>
    </location>
</feature>
<accession>A0A6N8IYX2</accession>
<feature type="binding site" evidence="2">
    <location>
        <position position="44"/>
    </location>
    <ligand>
        <name>a divalent metal cation</name>
        <dbReference type="ChEBI" id="CHEBI:60240"/>
    </ligand>
</feature>
<keyword evidence="5" id="KW-1185">Reference proteome</keyword>
<dbReference type="AlphaFoldDB" id="A0A6N8IYX2"/>
<keyword evidence="2" id="KW-0479">Metal-binding</keyword>
<comment type="caution">
    <text evidence="4">The sequence shown here is derived from an EMBL/GenBank/DDBJ whole genome shotgun (WGS) entry which is preliminary data.</text>
</comment>
<dbReference type="InterPro" id="IPR011042">
    <property type="entry name" value="6-blade_b-propeller_TolB-like"/>
</dbReference>
<dbReference type="Proteomes" id="UP000469385">
    <property type="component" value="Unassembled WGS sequence"/>
</dbReference>
<feature type="binding site" evidence="2">
    <location>
        <position position="129"/>
    </location>
    <ligand>
        <name>substrate</name>
    </ligand>
</feature>
<dbReference type="SUPFAM" id="SSF63829">
    <property type="entry name" value="Calcium-dependent phosphotriesterase"/>
    <property type="match status" value="1"/>
</dbReference>
<dbReference type="InterPro" id="IPR051262">
    <property type="entry name" value="SMP-30/CGR1_Lactonase"/>
</dbReference>
<protein>
    <submittedName>
        <fullName evidence="4">SMP-30/gluconolactonase/LRE family protein</fullName>
    </submittedName>
</protein>
<evidence type="ECO:0000313" key="5">
    <source>
        <dbReference type="Proteomes" id="UP000469385"/>
    </source>
</evidence>
<gene>
    <name evidence="4" type="ORF">GON04_21040</name>
</gene>
<dbReference type="InterPro" id="IPR005511">
    <property type="entry name" value="SMP-30"/>
</dbReference>
<evidence type="ECO:0000256" key="1">
    <source>
        <dbReference type="PIRSR" id="PIRSR605511-1"/>
    </source>
</evidence>
<dbReference type="PANTHER" id="PTHR47572:SF5">
    <property type="entry name" value="BLR2277 PROTEIN"/>
    <property type="match status" value="1"/>
</dbReference>
<organism evidence="4 5">
    <name type="scientific">Ramlibacter pinisoli</name>
    <dbReference type="NCBI Taxonomy" id="2682844"/>
    <lineage>
        <taxon>Bacteria</taxon>
        <taxon>Pseudomonadati</taxon>
        <taxon>Pseudomonadota</taxon>
        <taxon>Betaproteobacteria</taxon>
        <taxon>Burkholderiales</taxon>
        <taxon>Comamonadaceae</taxon>
        <taxon>Ramlibacter</taxon>
    </lineage>
</organism>
<proteinExistence type="predicted"/>
<sequence>MFAPPDKLRAEVFTRIPERFHMKSRQCAWTRTQLHGADTPVFLEGPSFDRDGNLWVVDIPWGRIFRIDPRGGVELAAEYDGEPNGLKFHPDGRAFITDFRRGLMVMDPRTGRVEPYLERAQLECFKGCNDLFFASNGDLYFTDQGLTGLQDASGRLFRLKPDGRLDLVLDGIPSPNGLVMNLDETAVYLAATRDNAIWRVPLMADGRATKVGAYIRMSGGGGPDGIALDAEGGLAVCHVGFGAVWIFSPRGEPQYRIEPPNGGLTTTNCAYGGADGKTLHMIESRSGTIFTARVPVAGRPMYSHAAG</sequence>
<dbReference type="PRINTS" id="PR01790">
    <property type="entry name" value="SMP30FAMILY"/>
</dbReference>
<reference evidence="4 5" key="1">
    <citation type="submission" date="2019-12" db="EMBL/GenBank/DDBJ databases">
        <authorList>
            <person name="Huq M.A."/>
        </authorList>
    </citation>
    <scope>NUCLEOTIDE SEQUENCE [LARGE SCALE GENOMIC DNA]</scope>
    <source>
        <strain evidence="4 5">MAH-25</strain>
    </source>
</reference>
<evidence type="ECO:0000256" key="2">
    <source>
        <dbReference type="PIRSR" id="PIRSR605511-2"/>
    </source>
</evidence>
<feature type="binding site" evidence="2">
    <location>
        <position position="224"/>
    </location>
    <ligand>
        <name>a divalent metal cation</name>
        <dbReference type="ChEBI" id="CHEBI:60240"/>
    </ligand>
</feature>
<dbReference type="InterPro" id="IPR013658">
    <property type="entry name" value="SGL"/>
</dbReference>
<comment type="cofactor">
    <cofactor evidence="2">
        <name>Zn(2+)</name>
        <dbReference type="ChEBI" id="CHEBI:29105"/>
    </cofactor>
    <text evidence="2">Binds 1 divalent metal cation per subunit.</text>
</comment>
<feature type="domain" description="SMP-30/Gluconolactonase/LRE-like region" evidence="3">
    <location>
        <begin position="44"/>
        <end position="281"/>
    </location>
</feature>
<dbReference type="PANTHER" id="PTHR47572">
    <property type="entry name" value="LIPOPROTEIN-RELATED"/>
    <property type="match status" value="1"/>
</dbReference>
<dbReference type="Gene3D" id="2.120.10.30">
    <property type="entry name" value="TolB, C-terminal domain"/>
    <property type="match status" value="1"/>
</dbReference>